<dbReference type="HOGENOM" id="CLU_1562359_0_0_1"/>
<dbReference type="SUPFAM" id="SSF57850">
    <property type="entry name" value="RING/U-box"/>
    <property type="match status" value="1"/>
</dbReference>
<dbReference type="Proteomes" id="UP000018467">
    <property type="component" value="Unassembled WGS sequence"/>
</dbReference>
<dbReference type="STRING" id="7994.ENSAMXP00000008666"/>
<proteinExistence type="predicted"/>
<evidence type="ECO:0000313" key="2">
    <source>
        <dbReference type="Proteomes" id="UP000018467"/>
    </source>
</evidence>
<dbReference type="Ensembl" id="ENSAMXT00000008666.2">
    <property type="protein sequence ID" value="ENSAMXP00000008666.2"/>
    <property type="gene ID" value="ENSAMXG00000008439.2"/>
</dbReference>
<keyword evidence="2" id="KW-1185">Reference proteome</keyword>
<reference evidence="1" key="4">
    <citation type="submission" date="2025-09" db="UniProtKB">
        <authorList>
            <consortium name="Ensembl"/>
        </authorList>
    </citation>
    <scope>IDENTIFICATION</scope>
</reference>
<dbReference type="AlphaFoldDB" id="W5KM54"/>
<organism evidence="1 2">
    <name type="scientific">Astyanax mexicanus</name>
    <name type="common">Blind cave fish</name>
    <name type="synonym">Astyanax fasciatus mexicanus</name>
    <dbReference type="NCBI Taxonomy" id="7994"/>
    <lineage>
        <taxon>Eukaryota</taxon>
        <taxon>Metazoa</taxon>
        <taxon>Chordata</taxon>
        <taxon>Craniata</taxon>
        <taxon>Vertebrata</taxon>
        <taxon>Euteleostomi</taxon>
        <taxon>Actinopterygii</taxon>
        <taxon>Neopterygii</taxon>
        <taxon>Teleostei</taxon>
        <taxon>Ostariophysi</taxon>
        <taxon>Characiformes</taxon>
        <taxon>Characoidei</taxon>
        <taxon>Acestrorhamphidae</taxon>
        <taxon>Acestrorhamphinae</taxon>
        <taxon>Astyanax</taxon>
    </lineage>
</organism>
<sequence>CPECKASDARVLIGQCATCPHCCKTKRRVFKFCTACQREWPKSVSNDEACKLSKCAVRAALLSSECIDIPSSSVEGCPYFRACPSCKMLLTHTGMGCPNIICPQCETEFCFYCLNEEC</sequence>
<dbReference type="Pfam" id="PF22191">
    <property type="entry name" value="IBR_1"/>
    <property type="match status" value="1"/>
</dbReference>
<dbReference type="GeneTree" id="ENSGT00990000204023"/>
<accession>W5KM54</accession>
<reference evidence="2" key="1">
    <citation type="submission" date="2013-03" db="EMBL/GenBank/DDBJ databases">
        <authorList>
            <person name="Jeffery W."/>
            <person name="Warren W."/>
            <person name="Wilson R.K."/>
        </authorList>
    </citation>
    <scope>NUCLEOTIDE SEQUENCE</scope>
    <source>
        <strain evidence="2">female</strain>
    </source>
</reference>
<dbReference type="InParanoid" id="W5KM54"/>
<dbReference type="Bgee" id="ENSAMXG00000008439">
    <property type="expression patterns" value="Expressed in pharyngeal gill and 11 other cell types or tissues"/>
</dbReference>
<dbReference type="FunCoup" id="W5KM54">
    <property type="interactions" value="3"/>
</dbReference>
<reference evidence="1" key="3">
    <citation type="submission" date="2025-08" db="UniProtKB">
        <authorList>
            <consortium name="Ensembl"/>
        </authorList>
    </citation>
    <scope>IDENTIFICATION</scope>
</reference>
<name>W5KM54_ASTMX</name>
<reference evidence="2" key="2">
    <citation type="journal article" date="2014" name="Nat. Commun.">
        <title>The cavefish genome reveals candidate genes for eye loss.</title>
        <authorList>
            <person name="McGaugh S.E."/>
            <person name="Gross J.B."/>
            <person name="Aken B."/>
            <person name="Blin M."/>
            <person name="Borowsky R."/>
            <person name="Chalopin D."/>
            <person name="Hinaux H."/>
            <person name="Jeffery W.R."/>
            <person name="Keene A."/>
            <person name="Ma L."/>
            <person name="Minx P."/>
            <person name="Murphy D."/>
            <person name="O'Quin K.E."/>
            <person name="Retaux S."/>
            <person name="Rohner N."/>
            <person name="Searle S.M."/>
            <person name="Stahl B.A."/>
            <person name="Tabin C."/>
            <person name="Volff J.N."/>
            <person name="Yoshizawa M."/>
            <person name="Warren W.C."/>
        </authorList>
    </citation>
    <scope>NUCLEOTIDE SEQUENCE [LARGE SCALE GENOMIC DNA]</scope>
    <source>
        <strain evidence="2">female</strain>
    </source>
</reference>
<evidence type="ECO:0000313" key="1">
    <source>
        <dbReference type="Ensembl" id="ENSAMXP00000008666.2"/>
    </source>
</evidence>
<protein>
    <submittedName>
        <fullName evidence="1">Si:ch211-284e13.11</fullName>
    </submittedName>
</protein>